<dbReference type="InterPro" id="IPR002110">
    <property type="entry name" value="Ankyrin_rpt"/>
</dbReference>
<dbReference type="PANTHER" id="PTHR24171">
    <property type="entry name" value="ANKYRIN REPEAT DOMAIN-CONTAINING PROTEIN 39-RELATED"/>
    <property type="match status" value="1"/>
</dbReference>
<dbReference type="PANTHER" id="PTHR24171:SF9">
    <property type="entry name" value="ANKYRIN REPEAT DOMAIN-CONTAINING PROTEIN 39"/>
    <property type="match status" value="1"/>
</dbReference>
<sequence length="100" mass="11381">MRLLLQRGAMVDPVDRMDRTPLMMAAYRGHKDAVQLLLDSGASLSKTDRMGQTPQEVAQSNNKVDIDTLLVYKARDGNVRRRRQESAVGEPRAKSQRRRM</sequence>
<feature type="repeat" description="ANK" evidence="3">
    <location>
        <begin position="17"/>
        <end position="49"/>
    </location>
</feature>
<dbReference type="PROSITE" id="PS50088">
    <property type="entry name" value="ANK_REPEAT"/>
    <property type="match status" value="1"/>
</dbReference>
<organism evidence="5 6">
    <name type="scientific">Phytophthora oleae</name>
    <dbReference type="NCBI Taxonomy" id="2107226"/>
    <lineage>
        <taxon>Eukaryota</taxon>
        <taxon>Sar</taxon>
        <taxon>Stramenopiles</taxon>
        <taxon>Oomycota</taxon>
        <taxon>Peronosporomycetes</taxon>
        <taxon>Peronosporales</taxon>
        <taxon>Peronosporaceae</taxon>
        <taxon>Phytophthora</taxon>
    </lineage>
</organism>
<protein>
    <submittedName>
        <fullName evidence="5">Uncharacterized protein</fullName>
    </submittedName>
</protein>
<dbReference type="PROSITE" id="PS50297">
    <property type="entry name" value="ANK_REP_REGION"/>
    <property type="match status" value="1"/>
</dbReference>
<keyword evidence="2 3" id="KW-0040">ANK repeat</keyword>
<dbReference type="SUPFAM" id="SSF48403">
    <property type="entry name" value="Ankyrin repeat"/>
    <property type="match status" value="1"/>
</dbReference>
<proteinExistence type="predicted"/>
<dbReference type="Gene3D" id="1.25.40.20">
    <property type="entry name" value="Ankyrin repeat-containing domain"/>
    <property type="match status" value="1"/>
</dbReference>
<dbReference type="Proteomes" id="UP001632037">
    <property type="component" value="Unassembled WGS sequence"/>
</dbReference>
<evidence type="ECO:0000313" key="6">
    <source>
        <dbReference type="Proteomes" id="UP001632037"/>
    </source>
</evidence>
<reference evidence="5 6" key="1">
    <citation type="submission" date="2024-09" db="EMBL/GenBank/DDBJ databases">
        <title>Genome sequencing and assembly of Phytophthora oleae, isolate VK10A, causative agent of rot of olive drupes.</title>
        <authorList>
            <person name="Conti Taguali S."/>
            <person name="Riolo M."/>
            <person name="La Spada F."/>
            <person name="Cacciola S.O."/>
            <person name="Dionisio G."/>
        </authorList>
    </citation>
    <scope>NUCLEOTIDE SEQUENCE [LARGE SCALE GENOMIC DNA]</scope>
    <source>
        <strain evidence="5 6">VK10A</strain>
    </source>
</reference>
<evidence type="ECO:0000256" key="2">
    <source>
        <dbReference type="ARBA" id="ARBA00023043"/>
    </source>
</evidence>
<comment type="caution">
    <text evidence="5">The sequence shown here is derived from an EMBL/GenBank/DDBJ whole genome shotgun (WGS) entry which is preliminary data.</text>
</comment>
<keyword evidence="1" id="KW-0677">Repeat</keyword>
<evidence type="ECO:0000313" key="5">
    <source>
        <dbReference type="EMBL" id="KAL3667748.1"/>
    </source>
</evidence>
<dbReference type="SMART" id="SM00248">
    <property type="entry name" value="ANK"/>
    <property type="match status" value="1"/>
</dbReference>
<dbReference type="AlphaFoldDB" id="A0ABD3FLX2"/>
<dbReference type="InterPro" id="IPR036770">
    <property type="entry name" value="Ankyrin_rpt-contain_sf"/>
</dbReference>
<dbReference type="EMBL" id="JBIMZQ010000013">
    <property type="protein sequence ID" value="KAL3667748.1"/>
    <property type="molecule type" value="Genomic_DNA"/>
</dbReference>
<dbReference type="Pfam" id="PF12796">
    <property type="entry name" value="Ank_2"/>
    <property type="match status" value="1"/>
</dbReference>
<accession>A0ABD3FLX2</accession>
<feature type="region of interest" description="Disordered" evidence="4">
    <location>
        <begin position="77"/>
        <end position="100"/>
    </location>
</feature>
<gene>
    <name evidence="5" type="ORF">V7S43_007301</name>
</gene>
<name>A0ABD3FLX2_9STRA</name>
<keyword evidence="6" id="KW-1185">Reference proteome</keyword>
<evidence type="ECO:0000256" key="4">
    <source>
        <dbReference type="SAM" id="MobiDB-lite"/>
    </source>
</evidence>
<evidence type="ECO:0000256" key="3">
    <source>
        <dbReference type="PROSITE-ProRule" id="PRU00023"/>
    </source>
</evidence>
<evidence type="ECO:0000256" key="1">
    <source>
        <dbReference type="ARBA" id="ARBA00022737"/>
    </source>
</evidence>